<dbReference type="NCBIfam" id="TIGR00057">
    <property type="entry name" value="L-threonylcarbamoyladenylate synthase"/>
    <property type="match status" value="1"/>
</dbReference>
<keyword evidence="15" id="KW-1185">Reference proteome</keyword>
<sequence length="212" mass="23401">MTRCASTTSPYNSNANHNTMPNQVHPSDINKALDTLRAGGLILYPTDTIWGIGCDATIPEAVDRVYQLKGRDKGKSLIVLLDHENRLPSYVQEVPEVAYQLIEYAERPLTIVYSGAKNLAGNLLAEDGSIGIRIVQQHPFCTPLLQRFRKPIVSTSANLSGQAAPSNFERIPQEIRDGVDYIVAYGQDDPREGMASIVMKLEPGGKFSFIRK</sequence>
<gene>
    <name evidence="14" type="ORF">SAMN05660226_00427</name>
</gene>
<dbReference type="AlphaFoldDB" id="A0A1T5A1N0"/>
<evidence type="ECO:0000256" key="1">
    <source>
        <dbReference type="ARBA" id="ARBA00004496"/>
    </source>
</evidence>
<dbReference type="Gene3D" id="3.90.870.10">
    <property type="entry name" value="DHBP synthase"/>
    <property type="match status" value="1"/>
</dbReference>
<evidence type="ECO:0000256" key="9">
    <source>
        <dbReference type="ARBA" id="ARBA00022840"/>
    </source>
</evidence>
<comment type="catalytic activity">
    <reaction evidence="11">
        <text>L-threonine + hydrogencarbonate + ATP = L-threonylcarbamoyladenylate + diphosphate + H2O</text>
        <dbReference type="Rhea" id="RHEA:36407"/>
        <dbReference type="ChEBI" id="CHEBI:15377"/>
        <dbReference type="ChEBI" id="CHEBI:17544"/>
        <dbReference type="ChEBI" id="CHEBI:30616"/>
        <dbReference type="ChEBI" id="CHEBI:33019"/>
        <dbReference type="ChEBI" id="CHEBI:57926"/>
        <dbReference type="ChEBI" id="CHEBI:73682"/>
        <dbReference type="EC" id="2.7.7.87"/>
    </reaction>
</comment>
<keyword evidence="5" id="KW-0808">Transferase</keyword>
<feature type="domain" description="YrdC-like" evidence="13">
    <location>
        <begin position="26"/>
        <end position="212"/>
    </location>
</feature>
<reference evidence="14 15" key="1">
    <citation type="submission" date="2017-02" db="EMBL/GenBank/DDBJ databases">
        <authorList>
            <person name="Peterson S.W."/>
        </authorList>
    </citation>
    <scope>NUCLEOTIDE SEQUENCE [LARGE SCALE GENOMIC DNA]</scope>
    <source>
        <strain evidence="14 15">DSM 22899</strain>
    </source>
</reference>
<dbReference type="SUPFAM" id="SSF55821">
    <property type="entry name" value="YrdC/RibB"/>
    <property type="match status" value="1"/>
</dbReference>
<accession>A0A1T5A1N0</accession>
<dbReference type="GO" id="GO:0005524">
    <property type="term" value="F:ATP binding"/>
    <property type="evidence" value="ECO:0007669"/>
    <property type="project" value="UniProtKB-KW"/>
</dbReference>
<dbReference type="GO" id="GO:0005737">
    <property type="term" value="C:cytoplasm"/>
    <property type="evidence" value="ECO:0007669"/>
    <property type="project" value="UniProtKB-SubCell"/>
</dbReference>
<evidence type="ECO:0000256" key="8">
    <source>
        <dbReference type="ARBA" id="ARBA00022741"/>
    </source>
</evidence>
<dbReference type="Proteomes" id="UP000190541">
    <property type="component" value="Unassembled WGS sequence"/>
</dbReference>
<keyword evidence="9" id="KW-0067">ATP-binding</keyword>
<dbReference type="PROSITE" id="PS51163">
    <property type="entry name" value="YRDC"/>
    <property type="match status" value="1"/>
</dbReference>
<keyword evidence="6" id="KW-0819">tRNA processing</keyword>
<dbReference type="STRING" id="623280.SAMN05660226_00427"/>
<evidence type="ECO:0000256" key="6">
    <source>
        <dbReference type="ARBA" id="ARBA00022694"/>
    </source>
</evidence>
<evidence type="ECO:0000256" key="3">
    <source>
        <dbReference type="ARBA" id="ARBA00012584"/>
    </source>
</evidence>
<dbReference type="InterPro" id="IPR006070">
    <property type="entry name" value="Sua5-like_dom"/>
</dbReference>
<dbReference type="PANTHER" id="PTHR17490:SF16">
    <property type="entry name" value="THREONYLCARBAMOYL-AMP SYNTHASE"/>
    <property type="match status" value="1"/>
</dbReference>
<comment type="subcellular location">
    <subcellularLocation>
        <location evidence="1">Cytoplasm</location>
    </subcellularLocation>
</comment>
<dbReference type="GO" id="GO:0061710">
    <property type="term" value="F:L-threonylcarbamoyladenylate synthase"/>
    <property type="evidence" value="ECO:0007669"/>
    <property type="project" value="UniProtKB-EC"/>
</dbReference>
<dbReference type="EMBL" id="FUYS01000001">
    <property type="protein sequence ID" value="SKB28755.1"/>
    <property type="molecule type" value="Genomic_DNA"/>
</dbReference>
<evidence type="ECO:0000313" key="14">
    <source>
        <dbReference type="EMBL" id="SKB28755.1"/>
    </source>
</evidence>
<dbReference type="InterPro" id="IPR050156">
    <property type="entry name" value="TC-AMP_synthase_SUA5"/>
</dbReference>
<organism evidence="14 15">
    <name type="scientific">Parapedobacter luteus</name>
    <dbReference type="NCBI Taxonomy" id="623280"/>
    <lineage>
        <taxon>Bacteria</taxon>
        <taxon>Pseudomonadati</taxon>
        <taxon>Bacteroidota</taxon>
        <taxon>Sphingobacteriia</taxon>
        <taxon>Sphingobacteriales</taxon>
        <taxon>Sphingobacteriaceae</taxon>
        <taxon>Parapedobacter</taxon>
    </lineage>
</organism>
<evidence type="ECO:0000256" key="11">
    <source>
        <dbReference type="ARBA" id="ARBA00048366"/>
    </source>
</evidence>
<keyword evidence="4" id="KW-0963">Cytoplasm</keyword>
<dbReference type="GO" id="GO:0000049">
    <property type="term" value="F:tRNA binding"/>
    <property type="evidence" value="ECO:0007669"/>
    <property type="project" value="TreeGrafter"/>
</dbReference>
<evidence type="ECO:0000313" key="15">
    <source>
        <dbReference type="Proteomes" id="UP000190541"/>
    </source>
</evidence>
<evidence type="ECO:0000256" key="7">
    <source>
        <dbReference type="ARBA" id="ARBA00022695"/>
    </source>
</evidence>
<dbReference type="PANTHER" id="PTHR17490">
    <property type="entry name" value="SUA5"/>
    <property type="match status" value="1"/>
</dbReference>
<protein>
    <recommendedName>
        <fullName evidence="10">L-threonylcarbamoyladenylate synthase</fullName>
        <ecNumber evidence="3">2.7.7.87</ecNumber>
    </recommendedName>
    <alternativeName>
        <fullName evidence="10">L-threonylcarbamoyladenylate synthase</fullName>
    </alternativeName>
</protein>
<evidence type="ECO:0000256" key="2">
    <source>
        <dbReference type="ARBA" id="ARBA00007663"/>
    </source>
</evidence>
<evidence type="ECO:0000256" key="4">
    <source>
        <dbReference type="ARBA" id="ARBA00022490"/>
    </source>
</evidence>
<dbReference type="EC" id="2.7.7.87" evidence="3"/>
<dbReference type="GO" id="GO:0008033">
    <property type="term" value="P:tRNA processing"/>
    <property type="evidence" value="ECO:0007669"/>
    <property type="project" value="UniProtKB-KW"/>
</dbReference>
<dbReference type="Pfam" id="PF01300">
    <property type="entry name" value="Sua5_yciO_yrdC"/>
    <property type="match status" value="1"/>
</dbReference>
<evidence type="ECO:0000259" key="13">
    <source>
        <dbReference type="PROSITE" id="PS51163"/>
    </source>
</evidence>
<evidence type="ECO:0000256" key="10">
    <source>
        <dbReference type="ARBA" id="ARBA00029774"/>
    </source>
</evidence>
<dbReference type="InterPro" id="IPR017945">
    <property type="entry name" value="DHBP_synth_RibB-like_a/b_dom"/>
</dbReference>
<feature type="region of interest" description="Disordered" evidence="12">
    <location>
        <begin position="1"/>
        <end position="24"/>
    </location>
</feature>
<keyword evidence="7" id="KW-0548">Nucleotidyltransferase</keyword>
<evidence type="ECO:0000256" key="5">
    <source>
        <dbReference type="ARBA" id="ARBA00022679"/>
    </source>
</evidence>
<proteinExistence type="inferred from homology"/>
<dbReference type="GO" id="GO:0006450">
    <property type="term" value="P:regulation of translational fidelity"/>
    <property type="evidence" value="ECO:0007669"/>
    <property type="project" value="TreeGrafter"/>
</dbReference>
<name>A0A1T5A1N0_9SPHI</name>
<comment type="similarity">
    <text evidence="2">Belongs to the SUA5 family.</text>
</comment>
<keyword evidence="8" id="KW-0547">Nucleotide-binding</keyword>
<evidence type="ECO:0000256" key="12">
    <source>
        <dbReference type="SAM" id="MobiDB-lite"/>
    </source>
</evidence>
<dbReference type="GO" id="GO:0003725">
    <property type="term" value="F:double-stranded RNA binding"/>
    <property type="evidence" value="ECO:0007669"/>
    <property type="project" value="InterPro"/>
</dbReference>